<dbReference type="InterPro" id="IPR018328">
    <property type="entry name" value="Rad4_beta-hairpin_dom3"/>
</dbReference>
<dbReference type="GO" id="GO:0003684">
    <property type="term" value="F:damaged DNA binding"/>
    <property type="evidence" value="ECO:0007669"/>
    <property type="project" value="InterPro"/>
</dbReference>
<keyword evidence="3" id="KW-0227">DNA damage</keyword>
<dbReference type="AlphaFoldDB" id="A0A1J9QAG3"/>
<dbReference type="GO" id="GO:0005737">
    <property type="term" value="C:cytoplasm"/>
    <property type="evidence" value="ECO:0007669"/>
    <property type="project" value="TreeGrafter"/>
</dbReference>
<feature type="compositionally biased region" description="Acidic residues" evidence="7">
    <location>
        <begin position="817"/>
        <end position="837"/>
    </location>
</feature>
<reference evidence="11 12" key="1">
    <citation type="submission" date="2015-08" db="EMBL/GenBank/DDBJ databases">
        <title>Emmonsia species relationships and genome sequence.</title>
        <authorList>
            <person name="Cuomo C.A."/>
            <person name="Schwartz I.S."/>
            <person name="Kenyon C."/>
            <person name="De Hoog G.S."/>
            <person name="Govender N.P."/>
            <person name="Botha A."/>
            <person name="Moreno L."/>
            <person name="De Vries M."/>
            <person name="Munoz J.F."/>
            <person name="Stielow J.B."/>
        </authorList>
    </citation>
    <scope>NUCLEOTIDE SEQUENCE [LARGE SCALE GENOMIC DNA]</scope>
    <source>
        <strain evidence="11 12">EI222</strain>
    </source>
</reference>
<proteinExistence type="inferred from homology"/>
<comment type="caution">
    <text evidence="11">The sequence shown here is derived from an EMBL/GenBank/DDBJ whole genome shotgun (WGS) entry which is preliminary data.</text>
</comment>
<feature type="region of interest" description="Disordered" evidence="7">
    <location>
        <begin position="1"/>
        <end position="118"/>
    </location>
</feature>
<keyword evidence="6" id="KW-0175">Coiled coil</keyword>
<dbReference type="InterPro" id="IPR036985">
    <property type="entry name" value="Transglutaminase-like_sf"/>
</dbReference>
<dbReference type="SMART" id="SM01032">
    <property type="entry name" value="BHD_3"/>
    <property type="match status" value="1"/>
</dbReference>
<sequence length="923" mass="102505">MVKQSRHSRVMGKGKAPARGSGRPAEAERESGSRSRRGRGQESERAAPEPSGEIPLVYRDMLAEAGAGVEAQSGRSGSLSRANDERPVKRRRVGERRAGGIEAGKGRKDDRGGQVEVDVGGPVQTVFDVDVSDDDEEEEMEWEDVEVTIVTPAAASSSTSVSASGLGYDGAAEQQEVGVGESEEFLQITLDKPEEKGKQRAAAVRRKPITAQEKRWRLDIHKMHVLCLLGHVQLRNLWCNDDKVQNVLKRLLPKHTVMCLNPKETLPQFTRSTTFADGLNQATEAFRRRFKVTVPGMRRPYWLENPNELKDPTGLLDTAEILSSKEDFLKQAVVLQGSRDLGAQLFCALLRAVGVDVRLVCSLQVLPFAGVAKGIMPLKPEREYIVLSEDDGSPACADASRGSLATGVSTMTHETAPPSRTRRIGQPRFSSSPATSPRPRLPAALPRAFSESPFPVFWVEAFNEAMQKWVPVDPIVTNTVGKPSKFEPPASDRYNNMSYVIAFENDASARDVTKRYTKSFNSKTRKQRVESTKNGEEWWARTMNFFEKPFLDDRDQVEISELTAKVAAETMPRNVQDFKDHPVYALERHLRRNEVIFPRREIGKVGLSKVSTNKKIPPLESVYRRGDVHVVKSADGWYRLGREVKVGEQPLKRVPVSRPKGSFEHREELSDYEEEAQETPMYAIHQTDLYRPPPVVENRVTKNAYGNIDVYTPSMVPEGGFHLRHTEAANAARILGIDYADAVTGFQFRGRHGTAVVQGIVASVEYRDALYALLDALEDERVQAEHEKRTAEALGMWKLLLLKLRVAERVRSYAFEGEGDDEEEEKVSDGDETDDIEAGGGFIRESGQGEASPSQRGLSRLEEPFEAGDFIPEGNDGEADSTTTGGGFMPPSPEPNEADSSKSATELRSGSLRLQERSRYTLV</sequence>
<dbReference type="Pfam" id="PF10404">
    <property type="entry name" value="BHD_2"/>
    <property type="match status" value="1"/>
</dbReference>
<evidence type="ECO:0000256" key="5">
    <source>
        <dbReference type="ARBA" id="ARBA00023242"/>
    </source>
</evidence>
<dbReference type="GO" id="GO:0003697">
    <property type="term" value="F:single-stranded DNA binding"/>
    <property type="evidence" value="ECO:0007669"/>
    <property type="project" value="TreeGrafter"/>
</dbReference>
<evidence type="ECO:0000256" key="4">
    <source>
        <dbReference type="ARBA" id="ARBA00023204"/>
    </source>
</evidence>
<evidence type="ECO:0000259" key="9">
    <source>
        <dbReference type="SMART" id="SM01031"/>
    </source>
</evidence>
<keyword evidence="12" id="KW-1185">Reference proteome</keyword>
<feature type="compositionally biased region" description="Basic residues" evidence="7">
    <location>
        <begin position="1"/>
        <end position="12"/>
    </location>
</feature>
<dbReference type="STRING" id="1658174.A0A1J9QAG3"/>
<dbReference type="GO" id="GO:0006289">
    <property type="term" value="P:nucleotide-excision repair"/>
    <property type="evidence" value="ECO:0007669"/>
    <property type="project" value="InterPro"/>
</dbReference>
<dbReference type="InterPro" id="IPR004583">
    <property type="entry name" value="DNA_repair_Rad4"/>
</dbReference>
<dbReference type="Gene3D" id="3.30.60.290">
    <property type="entry name" value="Rad4, beta-hairpin domain BHD2"/>
    <property type="match status" value="1"/>
</dbReference>
<evidence type="ECO:0000259" key="8">
    <source>
        <dbReference type="SMART" id="SM01030"/>
    </source>
</evidence>
<protein>
    <recommendedName>
        <fullName evidence="13">Xeroderma pigmentosum group C-complementing protein</fullName>
    </recommendedName>
</protein>
<keyword evidence="4" id="KW-0234">DNA repair</keyword>
<dbReference type="Gene3D" id="2.20.20.110">
    <property type="entry name" value="Rad4, beta-hairpin domain BHD1"/>
    <property type="match status" value="1"/>
</dbReference>
<feature type="compositionally biased region" description="Low complexity" evidence="7">
    <location>
        <begin position="427"/>
        <end position="442"/>
    </location>
</feature>
<dbReference type="EMBL" id="LGTZ01000361">
    <property type="protein sequence ID" value="OJD25521.1"/>
    <property type="molecule type" value="Genomic_DNA"/>
</dbReference>
<dbReference type="SUPFAM" id="SSF54001">
    <property type="entry name" value="Cysteine proteinases"/>
    <property type="match status" value="1"/>
</dbReference>
<dbReference type="InterPro" id="IPR018326">
    <property type="entry name" value="Rad4_beta-hairpin_dom1"/>
</dbReference>
<evidence type="ECO:0000256" key="6">
    <source>
        <dbReference type="SAM" id="Coils"/>
    </source>
</evidence>
<dbReference type="InterPro" id="IPR042488">
    <property type="entry name" value="Rad4_BHD3_sf"/>
</dbReference>
<evidence type="ECO:0000259" key="10">
    <source>
        <dbReference type="SMART" id="SM01032"/>
    </source>
</evidence>
<dbReference type="InterPro" id="IPR018325">
    <property type="entry name" value="Rad4/PNGase_transGLS-fold"/>
</dbReference>
<evidence type="ECO:0000256" key="7">
    <source>
        <dbReference type="SAM" id="MobiDB-lite"/>
    </source>
</evidence>
<feature type="compositionally biased region" description="Basic and acidic residues" evidence="7">
    <location>
        <begin position="25"/>
        <end position="47"/>
    </location>
</feature>
<keyword evidence="5" id="KW-0539">Nucleus</keyword>
<feature type="domain" description="Rad4 beta-hairpin" evidence="10">
    <location>
        <begin position="700"/>
        <end position="774"/>
    </location>
</feature>
<gene>
    <name evidence="11" type="ORF">ACJ73_03105</name>
</gene>
<evidence type="ECO:0000256" key="2">
    <source>
        <dbReference type="ARBA" id="ARBA00009525"/>
    </source>
</evidence>
<dbReference type="GO" id="GO:0071942">
    <property type="term" value="C:XPC complex"/>
    <property type="evidence" value="ECO:0007669"/>
    <property type="project" value="TreeGrafter"/>
</dbReference>
<evidence type="ECO:0000313" key="11">
    <source>
        <dbReference type="EMBL" id="OJD25521.1"/>
    </source>
</evidence>
<evidence type="ECO:0000256" key="3">
    <source>
        <dbReference type="ARBA" id="ARBA00022763"/>
    </source>
</evidence>
<feature type="domain" description="Rad4 beta-hairpin" evidence="9">
    <location>
        <begin position="631"/>
        <end position="693"/>
    </location>
</feature>
<dbReference type="PANTHER" id="PTHR12135">
    <property type="entry name" value="DNA REPAIR PROTEIN XP-C / RAD4"/>
    <property type="match status" value="1"/>
</dbReference>
<dbReference type="Pfam" id="PF03835">
    <property type="entry name" value="Rad4"/>
    <property type="match status" value="1"/>
</dbReference>
<feature type="region of interest" description="Disordered" evidence="7">
    <location>
        <begin position="396"/>
        <end position="442"/>
    </location>
</feature>
<feature type="compositionally biased region" description="Basic and acidic residues" evidence="7">
    <location>
        <begin position="914"/>
        <end position="923"/>
    </location>
</feature>
<comment type="similarity">
    <text evidence="2">Belongs to the XPC family.</text>
</comment>
<dbReference type="Pfam" id="PF10405">
    <property type="entry name" value="BHD_3"/>
    <property type="match status" value="1"/>
</dbReference>
<organism evidence="11 12">
    <name type="scientific">Blastomyces percursus</name>
    <dbReference type="NCBI Taxonomy" id="1658174"/>
    <lineage>
        <taxon>Eukaryota</taxon>
        <taxon>Fungi</taxon>
        <taxon>Dikarya</taxon>
        <taxon>Ascomycota</taxon>
        <taxon>Pezizomycotina</taxon>
        <taxon>Eurotiomycetes</taxon>
        <taxon>Eurotiomycetidae</taxon>
        <taxon>Onygenales</taxon>
        <taxon>Ajellomycetaceae</taxon>
        <taxon>Blastomyces</taxon>
    </lineage>
</organism>
<dbReference type="Proteomes" id="UP000242791">
    <property type="component" value="Unassembled WGS sequence"/>
</dbReference>
<dbReference type="InterPro" id="IPR018327">
    <property type="entry name" value="BHD_2"/>
</dbReference>
<dbReference type="GO" id="GO:0006298">
    <property type="term" value="P:mismatch repair"/>
    <property type="evidence" value="ECO:0007669"/>
    <property type="project" value="TreeGrafter"/>
</dbReference>
<dbReference type="SMART" id="SM01031">
    <property type="entry name" value="BHD_2"/>
    <property type="match status" value="1"/>
</dbReference>
<feature type="coiled-coil region" evidence="6">
    <location>
        <begin position="767"/>
        <end position="794"/>
    </location>
</feature>
<comment type="subcellular location">
    <subcellularLocation>
        <location evidence="1">Nucleus</location>
    </subcellularLocation>
</comment>
<dbReference type="SMART" id="SM01030">
    <property type="entry name" value="BHD_1"/>
    <property type="match status" value="1"/>
</dbReference>
<dbReference type="PANTHER" id="PTHR12135:SF0">
    <property type="entry name" value="DNA REPAIR PROTEIN COMPLEMENTING XP-C CELLS"/>
    <property type="match status" value="1"/>
</dbReference>
<feature type="region of interest" description="Disordered" evidence="7">
    <location>
        <begin position="815"/>
        <end position="923"/>
    </location>
</feature>
<feature type="non-terminal residue" evidence="11">
    <location>
        <position position="923"/>
    </location>
</feature>
<evidence type="ECO:0000313" key="12">
    <source>
        <dbReference type="Proteomes" id="UP000242791"/>
    </source>
</evidence>
<dbReference type="GO" id="GO:0000111">
    <property type="term" value="C:nucleotide-excision repair factor 2 complex"/>
    <property type="evidence" value="ECO:0007669"/>
    <property type="project" value="TreeGrafter"/>
</dbReference>
<dbReference type="VEuPathDB" id="FungiDB:ACJ73_03105"/>
<dbReference type="Gene3D" id="3.30.70.2460">
    <property type="entry name" value="Rad4, beta-hairpin domain BHD3"/>
    <property type="match status" value="1"/>
</dbReference>
<name>A0A1J9QAG3_9EURO</name>
<dbReference type="Gene3D" id="3.90.260.10">
    <property type="entry name" value="Transglutaminase-like"/>
    <property type="match status" value="1"/>
</dbReference>
<accession>A0A1J9QAG3</accession>
<evidence type="ECO:0008006" key="13">
    <source>
        <dbReference type="Google" id="ProtNLM"/>
    </source>
</evidence>
<dbReference type="InterPro" id="IPR038765">
    <property type="entry name" value="Papain-like_cys_pep_sf"/>
</dbReference>
<dbReference type="OrthoDB" id="300780at2759"/>
<feature type="domain" description="Rad4 beta-hairpin" evidence="8">
    <location>
        <begin position="567"/>
        <end position="629"/>
    </location>
</feature>
<evidence type="ECO:0000256" key="1">
    <source>
        <dbReference type="ARBA" id="ARBA00004123"/>
    </source>
</evidence>
<feature type="compositionally biased region" description="Basic and acidic residues" evidence="7">
    <location>
        <begin position="95"/>
        <end position="113"/>
    </location>
</feature>
<dbReference type="Pfam" id="PF10403">
    <property type="entry name" value="BHD_1"/>
    <property type="match status" value="1"/>
</dbReference>